<name>A0A9J7HMK0_BRAFL</name>
<sequence length="911" mass="101176">MSPGYRFTSPMSKTTVLLCIIQLTSIYGFPSDQVRQYGAVRHGRGKRDATVSFRTRPSNQTAMLGDTVILHCAAHEQNDISVTWYKGGKALTPPFTRTIFVLFNNDLLVIANRDNADKYTCELKRGNTRISADAWITIHSEMRFLEAPVDATVQFGESHVFRCSAIGADRITWNKDGRPPSSFIDGERVLQNRGDLVLTSVTLTDTGRYTCKASRDSDGHTTEAKTTLVVDVDIDGVCGRPFHATGSDGFIVGGTEVEPGAFPWQAMLWDIRPTRNRFFCSGSLINKRWVITAAHCIRELGLTEQDFIVRLGKHTSVRGVLEANERSYIVERIIVHPDFNGDTYESDVALLQLALPEVTFTEYILPICLPEIPEARRLIRPGNIGTVTGWGAQAVGEGTSEKLMKVSLPVVSLRRCRDSHPQYAQEISQNMFCAGRREGGKDACEGDSGGPFAAFDNGRWHLLGVVSWGDGCALRGKYGVYTRLHRFRDWITEQTEEQEVIDGCASNPCQHGGVCVRQQAGYTCECPAGRKGTHCEQAVEECTSAPCRNGGRCVEGHDLPSWLVLRHQGYFCECLEGWEGRNCEQAISACASNPCQQGGQCMDTGNSYSCDCPSGYTGENCQIARPEQLYCPDGYERFKDRCFSLSTEVNSYDGARSVCGVAGGRLALLKVEETNSFVVNQLLKPRFGSGSYNPQIWFGLTDQVQEGAWVWEDGTPLADWSNWYGGQPDDNGNGEDCAGWRPYLRYKWTDYDCSKSGFHVCEVRASRPEKLGCPDGHEQLRDTCFSLSTGGKSYNEAKLDCQSSGGRLALVKDKATNDFVVNQVLNPRFGSGSYNPQIWFGLTDQVQEGAWIWEDGTPLADWSNWYGGQPDDNGNGEDCAGWRPYLRYKWTDYDCSKTVFYVCEYSILGGQ</sequence>
<feature type="domain" description="Ig-like" evidence="17">
    <location>
        <begin position="49"/>
        <end position="137"/>
    </location>
</feature>
<dbReference type="InterPro" id="IPR001304">
    <property type="entry name" value="C-type_lectin-like"/>
</dbReference>
<reference evidence="19" key="2">
    <citation type="submission" date="2025-08" db="UniProtKB">
        <authorList>
            <consortium name="RefSeq"/>
        </authorList>
    </citation>
    <scope>IDENTIFICATION</scope>
    <source>
        <strain evidence="19">S238N-H82</strain>
        <tissue evidence="19">Testes</tissue>
    </source>
</reference>
<dbReference type="AlphaFoldDB" id="A0A9J7HMK0"/>
<feature type="signal peptide" evidence="13">
    <location>
        <begin position="1"/>
        <end position="28"/>
    </location>
</feature>
<dbReference type="GeneID" id="118406418"/>
<evidence type="ECO:0000259" key="15">
    <source>
        <dbReference type="PROSITE" id="PS50041"/>
    </source>
</evidence>
<dbReference type="InterPro" id="IPR001254">
    <property type="entry name" value="Trypsin_dom"/>
</dbReference>
<dbReference type="PROSITE" id="PS50835">
    <property type="entry name" value="IG_LIKE"/>
    <property type="match status" value="2"/>
</dbReference>
<dbReference type="InterPro" id="IPR007110">
    <property type="entry name" value="Ig-like_dom"/>
</dbReference>
<dbReference type="Gene3D" id="3.10.100.10">
    <property type="entry name" value="Mannose-Binding Protein A, subunit A"/>
    <property type="match status" value="2"/>
</dbReference>
<protein>
    <submittedName>
        <fullName evidence="19">Uncharacterized protein LOC118406418 isoform X1</fullName>
    </submittedName>
</protein>
<evidence type="ECO:0000256" key="13">
    <source>
        <dbReference type="SAM" id="SignalP"/>
    </source>
</evidence>
<proteinExistence type="predicted"/>
<keyword evidence="8 12" id="KW-0720">Serine protease</keyword>
<keyword evidence="7 12" id="KW-0378">Hydrolase</keyword>
<keyword evidence="2" id="KW-0964">Secreted</keyword>
<dbReference type="Pfam" id="PF00008">
    <property type="entry name" value="EGF"/>
    <property type="match status" value="3"/>
</dbReference>
<keyword evidence="6" id="KW-0677">Repeat</keyword>
<dbReference type="PRINTS" id="PR00010">
    <property type="entry name" value="EGFBLOOD"/>
</dbReference>
<dbReference type="InterPro" id="IPR001314">
    <property type="entry name" value="Peptidase_S1A"/>
</dbReference>
<dbReference type="GO" id="GO:0005509">
    <property type="term" value="F:calcium ion binding"/>
    <property type="evidence" value="ECO:0007669"/>
    <property type="project" value="InterPro"/>
</dbReference>
<keyword evidence="3 11" id="KW-0245">EGF-like domain</keyword>
<dbReference type="FunFam" id="2.10.25.10:FF:000122">
    <property type="entry name" value="Protein crumbs homolog 2"/>
    <property type="match status" value="1"/>
</dbReference>
<organism evidence="18 19">
    <name type="scientific">Branchiostoma floridae</name>
    <name type="common">Florida lancelet</name>
    <name type="synonym">Amphioxus</name>
    <dbReference type="NCBI Taxonomy" id="7739"/>
    <lineage>
        <taxon>Eukaryota</taxon>
        <taxon>Metazoa</taxon>
        <taxon>Chordata</taxon>
        <taxon>Cephalochordata</taxon>
        <taxon>Leptocardii</taxon>
        <taxon>Amphioxiformes</taxon>
        <taxon>Branchiostomatidae</taxon>
        <taxon>Branchiostoma</taxon>
    </lineage>
</organism>
<dbReference type="KEGG" id="bfo:118406418"/>
<dbReference type="SMART" id="SM00409">
    <property type="entry name" value="IG"/>
    <property type="match status" value="2"/>
</dbReference>
<dbReference type="InterPro" id="IPR016187">
    <property type="entry name" value="CTDL_fold"/>
</dbReference>
<evidence type="ECO:0000256" key="9">
    <source>
        <dbReference type="ARBA" id="ARBA00023157"/>
    </source>
</evidence>
<feature type="disulfide bond" evidence="11">
    <location>
        <begin position="574"/>
        <end position="583"/>
    </location>
</feature>
<evidence type="ECO:0000313" key="18">
    <source>
        <dbReference type="Proteomes" id="UP000001554"/>
    </source>
</evidence>
<dbReference type="SMART" id="SM00034">
    <property type="entry name" value="CLECT"/>
    <property type="match status" value="2"/>
</dbReference>
<dbReference type="Pfam" id="PF07679">
    <property type="entry name" value="I-set"/>
    <property type="match status" value="1"/>
</dbReference>
<dbReference type="SMART" id="SM00020">
    <property type="entry name" value="Tryp_SPc"/>
    <property type="match status" value="1"/>
</dbReference>
<dbReference type="SUPFAM" id="SSF57196">
    <property type="entry name" value="EGF/Laminin"/>
    <property type="match status" value="3"/>
</dbReference>
<dbReference type="SUPFAM" id="SSF48726">
    <property type="entry name" value="Immunoglobulin"/>
    <property type="match status" value="2"/>
</dbReference>
<dbReference type="CDD" id="cd00190">
    <property type="entry name" value="Tryp_SPc"/>
    <property type="match status" value="1"/>
</dbReference>
<reference evidence="18" key="1">
    <citation type="journal article" date="2020" name="Nat. Ecol. Evol.">
        <title>Deeply conserved synteny resolves early events in vertebrate evolution.</title>
        <authorList>
            <person name="Simakov O."/>
            <person name="Marletaz F."/>
            <person name="Yue J.X."/>
            <person name="O'Connell B."/>
            <person name="Jenkins J."/>
            <person name="Brandt A."/>
            <person name="Calef R."/>
            <person name="Tung C.H."/>
            <person name="Huang T.K."/>
            <person name="Schmutz J."/>
            <person name="Satoh N."/>
            <person name="Yu J.K."/>
            <person name="Putnam N.H."/>
            <person name="Green R.E."/>
            <person name="Rokhsar D.S."/>
        </authorList>
    </citation>
    <scope>NUCLEOTIDE SEQUENCE [LARGE SCALE GENOMIC DNA]</scope>
    <source>
        <strain evidence="18">S238N-H82</strain>
    </source>
</reference>
<evidence type="ECO:0000256" key="5">
    <source>
        <dbReference type="ARBA" id="ARBA00022729"/>
    </source>
</evidence>
<dbReference type="InterPro" id="IPR013783">
    <property type="entry name" value="Ig-like_fold"/>
</dbReference>
<dbReference type="FunFam" id="2.10.25.10:FF:000173">
    <property type="entry name" value="Neurogenic locus notch protein 2"/>
    <property type="match status" value="1"/>
</dbReference>
<feature type="domain" description="Peptidase S1" evidence="16">
    <location>
        <begin position="251"/>
        <end position="496"/>
    </location>
</feature>
<dbReference type="PROSITE" id="PS50026">
    <property type="entry name" value="EGF_3"/>
    <property type="match status" value="3"/>
</dbReference>
<keyword evidence="18" id="KW-1185">Reference proteome</keyword>
<dbReference type="SMART" id="SM00408">
    <property type="entry name" value="IGc2"/>
    <property type="match status" value="2"/>
</dbReference>
<dbReference type="InterPro" id="IPR033116">
    <property type="entry name" value="TRYPSIN_SER"/>
</dbReference>
<dbReference type="PROSITE" id="PS00135">
    <property type="entry name" value="TRYPSIN_SER"/>
    <property type="match status" value="1"/>
</dbReference>
<dbReference type="PROSITE" id="PS50240">
    <property type="entry name" value="TRYPSIN_DOM"/>
    <property type="match status" value="1"/>
</dbReference>
<gene>
    <name evidence="19" type="primary">LOC118406418</name>
</gene>
<dbReference type="PRINTS" id="PR00722">
    <property type="entry name" value="CHYMOTRYPSIN"/>
</dbReference>
<feature type="domain" description="Ig-like" evidence="17">
    <location>
        <begin position="142"/>
        <end position="227"/>
    </location>
</feature>
<dbReference type="SUPFAM" id="SSF56436">
    <property type="entry name" value="C-type lectin-like"/>
    <property type="match status" value="2"/>
</dbReference>
<evidence type="ECO:0000259" key="16">
    <source>
        <dbReference type="PROSITE" id="PS50240"/>
    </source>
</evidence>
<dbReference type="Gene3D" id="2.60.40.10">
    <property type="entry name" value="Immunoglobulins"/>
    <property type="match status" value="2"/>
</dbReference>
<comment type="caution">
    <text evidence="11">Lacks conserved residue(s) required for the propagation of feature annotation.</text>
</comment>
<evidence type="ECO:0000259" key="17">
    <source>
        <dbReference type="PROSITE" id="PS50835"/>
    </source>
</evidence>
<dbReference type="PROSITE" id="PS00010">
    <property type="entry name" value="ASX_HYDROXYL"/>
    <property type="match status" value="1"/>
</dbReference>
<dbReference type="SUPFAM" id="SSF50494">
    <property type="entry name" value="Trypsin-like serine proteases"/>
    <property type="match status" value="1"/>
</dbReference>
<dbReference type="GO" id="GO:0006508">
    <property type="term" value="P:proteolysis"/>
    <property type="evidence" value="ECO:0000318"/>
    <property type="project" value="GO_Central"/>
</dbReference>
<feature type="domain" description="EGF-like" evidence="14">
    <location>
        <begin position="586"/>
        <end position="622"/>
    </location>
</feature>
<evidence type="ECO:0000256" key="3">
    <source>
        <dbReference type="ARBA" id="ARBA00022536"/>
    </source>
</evidence>
<dbReference type="Gene3D" id="2.10.25.10">
    <property type="entry name" value="Laminin"/>
    <property type="match status" value="3"/>
</dbReference>
<feature type="domain" description="EGF-like" evidence="14">
    <location>
        <begin position="500"/>
        <end position="536"/>
    </location>
</feature>
<dbReference type="OrthoDB" id="5852179at2759"/>
<dbReference type="Pfam" id="PF13895">
    <property type="entry name" value="Ig_2"/>
    <property type="match status" value="1"/>
</dbReference>
<feature type="chain" id="PRO_5039937244" evidence="13">
    <location>
        <begin position="29"/>
        <end position="911"/>
    </location>
</feature>
<accession>A0A9J7HMK0</accession>
<dbReference type="FunFam" id="2.40.10.10:FF:000015">
    <property type="entry name" value="Atrial natriuretic peptide-converting enzyme"/>
    <property type="match status" value="1"/>
</dbReference>
<feature type="disulfide bond" evidence="11">
    <location>
        <begin position="526"/>
        <end position="535"/>
    </location>
</feature>
<dbReference type="InterPro" id="IPR043504">
    <property type="entry name" value="Peptidase_S1_PA_chymotrypsin"/>
</dbReference>
<dbReference type="CDD" id="cd00037">
    <property type="entry name" value="CLECT"/>
    <property type="match status" value="1"/>
</dbReference>
<dbReference type="GO" id="GO:0005615">
    <property type="term" value="C:extracellular space"/>
    <property type="evidence" value="ECO:0000318"/>
    <property type="project" value="GO_Central"/>
</dbReference>
<dbReference type="PROSITE" id="PS00022">
    <property type="entry name" value="EGF_1"/>
    <property type="match status" value="3"/>
</dbReference>
<evidence type="ECO:0000313" key="19">
    <source>
        <dbReference type="RefSeq" id="XP_035662349.1"/>
    </source>
</evidence>
<evidence type="ECO:0000256" key="10">
    <source>
        <dbReference type="ARBA" id="ARBA00023180"/>
    </source>
</evidence>
<evidence type="ECO:0000259" key="14">
    <source>
        <dbReference type="PROSITE" id="PS50026"/>
    </source>
</evidence>
<evidence type="ECO:0000256" key="1">
    <source>
        <dbReference type="ARBA" id="ARBA00004613"/>
    </source>
</evidence>
<dbReference type="Proteomes" id="UP000001554">
    <property type="component" value="Chromosome 19"/>
</dbReference>
<feature type="domain" description="EGF-like" evidence="14">
    <location>
        <begin position="538"/>
        <end position="584"/>
    </location>
</feature>
<evidence type="ECO:0000256" key="8">
    <source>
        <dbReference type="ARBA" id="ARBA00022825"/>
    </source>
</evidence>
<dbReference type="InterPro" id="IPR009003">
    <property type="entry name" value="Peptidase_S1_PA"/>
</dbReference>
<dbReference type="InterPro" id="IPR050442">
    <property type="entry name" value="Peptidase_S1_coag_factors"/>
</dbReference>
<dbReference type="InterPro" id="IPR013098">
    <property type="entry name" value="Ig_I-set"/>
</dbReference>
<dbReference type="RefSeq" id="XP_035662349.1">
    <property type="nucleotide sequence ID" value="XM_035806456.1"/>
</dbReference>
<dbReference type="PROSITE" id="PS00134">
    <property type="entry name" value="TRYPSIN_HIS"/>
    <property type="match status" value="1"/>
</dbReference>
<dbReference type="PANTHER" id="PTHR24278">
    <property type="entry name" value="COAGULATION FACTOR"/>
    <property type="match status" value="1"/>
</dbReference>
<dbReference type="Pfam" id="PF00089">
    <property type="entry name" value="Trypsin"/>
    <property type="match status" value="1"/>
</dbReference>
<dbReference type="PROSITE" id="PS01186">
    <property type="entry name" value="EGF_2"/>
    <property type="match status" value="2"/>
</dbReference>
<dbReference type="InterPro" id="IPR000152">
    <property type="entry name" value="EGF-type_Asp/Asn_hydroxyl_site"/>
</dbReference>
<dbReference type="GO" id="GO:0004252">
    <property type="term" value="F:serine-type endopeptidase activity"/>
    <property type="evidence" value="ECO:0000318"/>
    <property type="project" value="GO_Central"/>
</dbReference>
<dbReference type="PROSITE" id="PS50041">
    <property type="entry name" value="C_TYPE_LECTIN_2"/>
    <property type="match status" value="2"/>
</dbReference>
<dbReference type="Pfam" id="PF00059">
    <property type="entry name" value="Lectin_C"/>
    <property type="match status" value="2"/>
</dbReference>
<dbReference type="FunFam" id="2.10.25.10:FF:000434">
    <property type="entry name" value="Predicted protein"/>
    <property type="match status" value="1"/>
</dbReference>
<dbReference type="GO" id="GO:0007596">
    <property type="term" value="P:blood coagulation"/>
    <property type="evidence" value="ECO:0000318"/>
    <property type="project" value="GO_Central"/>
</dbReference>
<dbReference type="SMART" id="SM00179">
    <property type="entry name" value="EGF_CA"/>
    <property type="match status" value="3"/>
</dbReference>
<dbReference type="CDD" id="cd00054">
    <property type="entry name" value="EGF_CA"/>
    <property type="match status" value="3"/>
</dbReference>
<dbReference type="PANTHER" id="PTHR24278:SF19">
    <property type="entry name" value="EGF-LIKE DOMAIN-CONTAINING PROTEIN"/>
    <property type="match status" value="1"/>
</dbReference>
<dbReference type="SMART" id="SM00181">
    <property type="entry name" value="EGF"/>
    <property type="match status" value="3"/>
</dbReference>
<evidence type="ECO:0000256" key="2">
    <source>
        <dbReference type="ARBA" id="ARBA00022525"/>
    </source>
</evidence>
<dbReference type="InterPro" id="IPR003599">
    <property type="entry name" value="Ig_sub"/>
</dbReference>
<feature type="domain" description="C-type lectin" evidence="15">
    <location>
        <begin position="638"/>
        <end position="762"/>
    </location>
</feature>
<dbReference type="InterPro" id="IPR016186">
    <property type="entry name" value="C-type_lectin-like/link_sf"/>
</dbReference>
<keyword evidence="5 13" id="KW-0732">Signal</keyword>
<keyword evidence="4 12" id="KW-0645">Protease</keyword>
<keyword evidence="10" id="KW-0325">Glycoprotein</keyword>
<feature type="disulfide bond" evidence="11">
    <location>
        <begin position="612"/>
        <end position="621"/>
    </location>
</feature>
<evidence type="ECO:0000256" key="12">
    <source>
        <dbReference type="RuleBase" id="RU363034"/>
    </source>
</evidence>
<dbReference type="InterPro" id="IPR003598">
    <property type="entry name" value="Ig_sub2"/>
</dbReference>
<dbReference type="InterPro" id="IPR001881">
    <property type="entry name" value="EGF-like_Ca-bd_dom"/>
</dbReference>
<evidence type="ECO:0000256" key="11">
    <source>
        <dbReference type="PROSITE-ProRule" id="PRU00076"/>
    </source>
</evidence>
<feature type="domain" description="C-type lectin" evidence="15">
    <location>
        <begin position="780"/>
        <end position="904"/>
    </location>
</feature>
<dbReference type="InterPro" id="IPR018114">
    <property type="entry name" value="TRYPSIN_HIS"/>
</dbReference>
<evidence type="ECO:0000256" key="4">
    <source>
        <dbReference type="ARBA" id="ARBA00022670"/>
    </source>
</evidence>
<evidence type="ECO:0000256" key="6">
    <source>
        <dbReference type="ARBA" id="ARBA00022737"/>
    </source>
</evidence>
<comment type="subcellular location">
    <subcellularLocation>
        <location evidence="1">Secreted</location>
    </subcellularLocation>
</comment>
<dbReference type="InterPro" id="IPR000742">
    <property type="entry name" value="EGF"/>
</dbReference>
<evidence type="ECO:0000256" key="7">
    <source>
        <dbReference type="ARBA" id="ARBA00022801"/>
    </source>
</evidence>
<dbReference type="Gene3D" id="2.40.10.10">
    <property type="entry name" value="Trypsin-like serine proteases"/>
    <property type="match status" value="1"/>
</dbReference>
<dbReference type="InterPro" id="IPR036179">
    <property type="entry name" value="Ig-like_dom_sf"/>
</dbReference>
<keyword evidence="9 11" id="KW-1015">Disulfide bond</keyword>